<protein>
    <recommendedName>
        <fullName evidence="4">Type VI secretion system secreted protein Hcp</fullName>
    </recommendedName>
</protein>
<evidence type="ECO:0000313" key="3">
    <source>
        <dbReference type="Proteomes" id="UP000232455"/>
    </source>
</evidence>
<name>A0ABX4PXN1_9PSED</name>
<accession>A0ABX4PXN1</accession>
<keyword evidence="3" id="KW-1185">Reference proteome</keyword>
<feature type="compositionally biased region" description="Basic and acidic residues" evidence="1">
    <location>
        <begin position="1"/>
        <end position="17"/>
    </location>
</feature>
<proteinExistence type="predicted"/>
<dbReference type="EMBL" id="PHHE01000001">
    <property type="protein sequence ID" value="PKA68981.1"/>
    <property type="molecule type" value="Genomic_DNA"/>
</dbReference>
<evidence type="ECO:0000313" key="2">
    <source>
        <dbReference type="EMBL" id="PKA68981.1"/>
    </source>
</evidence>
<dbReference type="RefSeq" id="WP_100846063.1">
    <property type="nucleotide sequence ID" value="NZ_PHHE01000001.1"/>
</dbReference>
<evidence type="ECO:0000256" key="1">
    <source>
        <dbReference type="SAM" id="MobiDB-lite"/>
    </source>
</evidence>
<dbReference type="Proteomes" id="UP000232455">
    <property type="component" value="Unassembled WGS sequence"/>
</dbReference>
<feature type="region of interest" description="Disordered" evidence="1">
    <location>
        <begin position="1"/>
        <end position="20"/>
    </location>
</feature>
<sequence length="154" mass="17025">MSKPEIFSEKPVSHEGQKGVVSGTIKGQVKNLTTEQVHDFDKPWIWRDTQQGTLRFHGVVNDPEAPGKEVAIGLQLSSASQPSGEFKVGDPKILHLSYMKYGEPEPDVYFRAESGLVTLQRQANDHINGSLKFETITIDGNQYAVDVIYDIGAP</sequence>
<reference evidence="2 3" key="1">
    <citation type="submission" date="2017-11" db="EMBL/GenBank/DDBJ databases">
        <title>Genome sequencing of a diverse group of Pseudomonas species.</title>
        <authorList>
            <person name="Loper J."/>
        </authorList>
    </citation>
    <scope>NUCLEOTIDE SEQUENCE [LARGE SCALE GENOMIC DNA]</scope>
    <source>
        <strain evidence="2 3">LMG 25716</strain>
    </source>
</reference>
<evidence type="ECO:0008006" key="4">
    <source>
        <dbReference type="Google" id="ProtNLM"/>
    </source>
</evidence>
<gene>
    <name evidence="2" type="ORF">ATI02_1791</name>
</gene>
<organism evidence="2 3">
    <name type="scientific">Pseudomonas baetica</name>
    <dbReference type="NCBI Taxonomy" id="674054"/>
    <lineage>
        <taxon>Bacteria</taxon>
        <taxon>Pseudomonadati</taxon>
        <taxon>Pseudomonadota</taxon>
        <taxon>Gammaproteobacteria</taxon>
        <taxon>Pseudomonadales</taxon>
        <taxon>Pseudomonadaceae</taxon>
        <taxon>Pseudomonas</taxon>
    </lineage>
</organism>
<comment type="caution">
    <text evidence="2">The sequence shown here is derived from an EMBL/GenBank/DDBJ whole genome shotgun (WGS) entry which is preliminary data.</text>
</comment>